<comment type="caution">
    <text evidence="1">The sequence shown here is derived from an EMBL/GenBank/DDBJ whole genome shotgun (WGS) entry which is preliminary data.</text>
</comment>
<dbReference type="AlphaFoldDB" id="A0AAD2Q6R6"/>
<evidence type="ECO:0000313" key="1">
    <source>
        <dbReference type="EMBL" id="CAK5280197.1"/>
    </source>
</evidence>
<gene>
    <name evidence="1" type="ORF">MYCIT1_LOCUS30685</name>
</gene>
<keyword evidence="2" id="KW-1185">Reference proteome</keyword>
<name>A0AAD2Q6R6_9AGAR</name>
<dbReference type="Proteomes" id="UP001295794">
    <property type="component" value="Unassembled WGS sequence"/>
</dbReference>
<proteinExistence type="predicted"/>
<feature type="non-terminal residue" evidence="1">
    <location>
        <position position="1"/>
    </location>
</feature>
<accession>A0AAD2Q6R6</accession>
<dbReference type="EMBL" id="CAVNYO010000440">
    <property type="protein sequence ID" value="CAK5280197.1"/>
    <property type="molecule type" value="Genomic_DNA"/>
</dbReference>
<reference evidence="1" key="1">
    <citation type="submission" date="2023-11" db="EMBL/GenBank/DDBJ databases">
        <authorList>
            <person name="De Vega J J."/>
            <person name="De Vega J J."/>
        </authorList>
    </citation>
    <scope>NUCLEOTIDE SEQUENCE</scope>
</reference>
<sequence length="101" mass="10888">VNPPANAQASDKVRYRNAEEAIDGPAVRNTNVSKVMGNKGQLLPEQTQEECACDEPAVTVGIERDAREQSVPSNLRSVARDIACVVQASVTNTFVKDFVCV</sequence>
<evidence type="ECO:0000313" key="2">
    <source>
        <dbReference type="Proteomes" id="UP001295794"/>
    </source>
</evidence>
<organism evidence="1 2">
    <name type="scientific">Mycena citricolor</name>
    <dbReference type="NCBI Taxonomy" id="2018698"/>
    <lineage>
        <taxon>Eukaryota</taxon>
        <taxon>Fungi</taxon>
        <taxon>Dikarya</taxon>
        <taxon>Basidiomycota</taxon>
        <taxon>Agaricomycotina</taxon>
        <taxon>Agaricomycetes</taxon>
        <taxon>Agaricomycetidae</taxon>
        <taxon>Agaricales</taxon>
        <taxon>Marasmiineae</taxon>
        <taxon>Mycenaceae</taxon>
        <taxon>Mycena</taxon>
    </lineage>
</organism>
<protein>
    <submittedName>
        <fullName evidence="1">Uncharacterized protein</fullName>
    </submittedName>
</protein>